<dbReference type="SUPFAM" id="SSF48452">
    <property type="entry name" value="TPR-like"/>
    <property type="match status" value="1"/>
</dbReference>
<dbReference type="Gene3D" id="1.25.40.390">
    <property type="match status" value="1"/>
</dbReference>
<name>A0A921L024_9BACT</name>
<dbReference type="Pfam" id="PF14322">
    <property type="entry name" value="SusD-like_3"/>
    <property type="match status" value="1"/>
</dbReference>
<organism evidence="2 3">
    <name type="scientific">Butyricimonas virosa</name>
    <dbReference type="NCBI Taxonomy" id="544645"/>
    <lineage>
        <taxon>Bacteria</taxon>
        <taxon>Pseudomonadati</taxon>
        <taxon>Bacteroidota</taxon>
        <taxon>Bacteroidia</taxon>
        <taxon>Bacteroidales</taxon>
        <taxon>Odoribacteraceae</taxon>
        <taxon>Butyricimonas</taxon>
    </lineage>
</organism>
<feature type="non-terminal residue" evidence="2">
    <location>
        <position position="212"/>
    </location>
</feature>
<reference evidence="2" key="2">
    <citation type="submission" date="2021-09" db="EMBL/GenBank/DDBJ databases">
        <authorList>
            <person name="Gilroy R."/>
        </authorList>
    </citation>
    <scope>NUCLEOTIDE SEQUENCE</scope>
    <source>
        <strain evidence="2">6966</strain>
    </source>
</reference>
<gene>
    <name evidence="2" type="ORF">K8V05_16960</name>
</gene>
<dbReference type="InterPro" id="IPR033985">
    <property type="entry name" value="SusD-like_N"/>
</dbReference>
<evidence type="ECO:0000313" key="2">
    <source>
        <dbReference type="EMBL" id="HJF72442.1"/>
    </source>
</evidence>
<accession>A0A921L024</accession>
<dbReference type="Proteomes" id="UP000742098">
    <property type="component" value="Unassembled WGS sequence"/>
</dbReference>
<reference evidence="2" key="1">
    <citation type="journal article" date="2021" name="PeerJ">
        <title>Extensive microbial diversity within the chicken gut microbiome revealed by metagenomics and culture.</title>
        <authorList>
            <person name="Gilroy R."/>
            <person name="Ravi A."/>
            <person name="Getino M."/>
            <person name="Pursley I."/>
            <person name="Horton D.L."/>
            <person name="Alikhan N.F."/>
            <person name="Baker D."/>
            <person name="Gharbi K."/>
            <person name="Hall N."/>
            <person name="Watson M."/>
            <person name="Adriaenssens E.M."/>
            <person name="Foster-Nyarko E."/>
            <person name="Jarju S."/>
            <person name="Secka A."/>
            <person name="Antonio M."/>
            <person name="Oren A."/>
            <person name="Chaudhuri R.R."/>
            <person name="La Ragione R."/>
            <person name="Hildebrand F."/>
            <person name="Pallen M.J."/>
        </authorList>
    </citation>
    <scope>NUCLEOTIDE SEQUENCE</scope>
    <source>
        <strain evidence="2">6966</strain>
    </source>
</reference>
<comment type="caution">
    <text evidence="2">The sequence shown here is derived from an EMBL/GenBank/DDBJ whole genome shotgun (WGS) entry which is preliminary data.</text>
</comment>
<feature type="domain" description="SusD-like N-terminal" evidence="1">
    <location>
        <begin position="65"/>
        <end position="205"/>
    </location>
</feature>
<dbReference type="InterPro" id="IPR011990">
    <property type="entry name" value="TPR-like_helical_dom_sf"/>
</dbReference>
<evidence type="ECO:0000313" key="3">
    <source>
        <dbReference type="Proteomes" id="UP000742098"/>
    </source>
</evidence>
<dbReference type="AlphaFoldDB" id="A0A921L024"/>
<evidence type="ECO:0000259" key="1">
    <source>
        <dbReference type="Pfam" id="PF14322"/>
    </source>
</evidence>
<sequence length="212" mass="24233">MNRMIKYGLLVTMFFMASCGDFLEPKSQSEYVPKLVKSLDELLLGEVYMGPGYSDGQFYGVLGLFDDDVAIRPDWKANASEEEKINKIRMAYTWAKNMKDEFSGYNTYGEVYKKILGCNSVLDYIDEVQGSEEERNRVMAQALAFRGYFYFHLINLYGKPYSVGKDSPGVPLKLTAEMGTSGMKRNTVEEVYMRIIQDLLEAERLFKTLPEG</sequence>
<dbReference type="EMBL" id="DYVS01000323">
    <property type="protein sequence ID" value="HJF72442.1"/>
    <property type="molecule type" value="Genomic_DNA"/>
</dbReference>
<protein>
    <submittedName>
        <fullName evidence="2">RagB/SusD family nutrient uptake outer membrane protein</fullName>
    </submittedName>
</protein>
<dbReference type="PROSITE" id="PS51257">
    <property type="entry name" value="PROKAR_LIPOPROTEIN"/>
    <property type="match status" value="1"/>
</dbReference>
<proteinExistence type="predicted"/>